<feature type="domain" description="Glycosyltransferase 2-like" evidence="1">
    <location>
        <begin position="211"/>
        <end position="321"/>
    </location>
</feature>
<protein>
    <submittedName>
        <fullName evidence="2">Glycosyltransferase family 2 protein</fullName>
    </submittedName>
</protein>
<reference evidence="3" key="1">
    <citation type="journal article" date="2019" name="Int. J. Syst. Evol. Microbiol.">
        <title>The Global Catalogue of Microorganisms (GCM) 10K type strain sequencing project: providing services to taxonomists for standard genome sequencing and annotation.</title>
        <authorList>
            <consortium name="The Broad Institute Genomics Platform"/>
            <consortium name="The Broad Institute Genome Sequencing Center for Infectious Disease"/>
            <person name="Wu L."/>
            <person name="Ma J."/>
        </authorList>
    </citation>
    <scope>NUCLEOTIDE SEQUENCE [LARGE SCALE GENOMIC DNA]</scope>
    <source>
        <strain evidence="3">XZYJT-10</strain>
    </source>
</reference>
<dbReference type="InterPro" id="IPR029044">
    <property type="entry name" value="Nucleotide-diphossugar_trans"/>
</dbReference>
<comment type="caution">
    <text evidence="2">The sequence shown here is derived from an EMBL/GenBank/DDBJ whole genome shotgun (WGS) entry which is preliminary data.</text>
</comment>
<dbReference type="Proteomes" id="UP001596548">
    <property type="component" value="Unassembled WGS sequence"/>
</dbReference>
<name>A0ABW2HPI4_9ACTN</name>
<dbReference type="RefSeq" id="WP_378967895.1">
    <property type="nucleotide sequence ID" value="NZ_JBHTBJ010000008.1"/>
</dbReference>
<dbReference type="InterPro" id="IPR050834">
    <property type="entry name" value="Glycosyltransf_2"/>
</dbReference>
<keyword evidence="3" id="KW-1185">Reference proteome</keyword>
<dbReference type="Gene3D" id="3.90.550.10">
    <property type="entry name" value="Spore Coat Polysaccharide Biosynthesis Protein SpsA, Chain A"/>
    <property type="match status" value="1"/>
</dbReference>
<dbReference type="EMBL" id="JBHTBJ010000008">
    <property type="protein sequence ID" value="MFC7275127.1"/>
    <property type="molecule type" value="Genomic_DNA"/>
</dbReference>
<sequence>MESHLSGLLDDHIRAIGPRLRLALTATVTRNRSLAARQLQARAALGDAGTLDELLTAARAGDRRWLRKIRRRVNPPLLAAVAQTLAQQELLPTDRVDALAVYELIRRAVGGRALNPANQALHVQLALADEGPDRARELLRGYRKINDPALACLRADLINPFAGYGEPEPWSRAFQAMLPAPGPTVGAGEGVPFDRLAAPAVERVEAAHRVSVVVTSYRPDRGLLTAVRSILAQSWANVEIVLVDDASPPEYDEVLRAAAALGDRIRLVKLAVNAGTYAARNAGLDAAGGEFAAFQDSDDWSHPRRLELQVRPMLEDRRLVATTSDGLAVTDQLMLSRPGVRSGRFNPSSLVFRRTAVLGRVGWFDRVRKAADSEYIGRIQAAFGARRVRHVDGPPLALIRLSANSLSRSEIKPNWMHPARVAYSSAYLRWHQRIADGTASPVRPADGSGRPFPAPGHLLGDVSEKSYDVVMVADWRFLESAQRTAIDELRALAAAGLRVAVLQLESYRAVHLKRQPLCAPVQDMINDGVVDRVALPDPVEAGLIVVRQAAVLQFALGQQSRVRGGRTVVVADRAPVRSDGHDRRYDQETCSEAARRLFGADPGWVPQDPGVRAFVRTREMRDWPTALAPGGWVAERAGAAPGPPLAGTDLCDAANWPPDLGESLSVCRRLPDADLRVRLPDRPRGSIEAPLRRTWLGYEASDLGPRAFLHQLDFYLHFPPPESAEWYSRPAMEAAAMGCVVVMPERYAGLYGDAAVYCGRSEAGPLIARYRADPALFAEQSRRARAVVARAHDPAGFVERIMEMLPVTVAVSPALGGVCL</sequence>
<accession>A0ABW2HPI4</accession>
<organism evidence="2 3">
    <name type="scientific">Paractinoplanes rhizophilus</name>
    <dbReference type="NCBI Taxonomy" id="1416877"/>
    <lineage>
        <taxon>Bacteria</taxon>
        <taxon>Bacillati</taxon>
        <taxon>Actinomycetota</taxon>
        <taxon>Actinomycetes</taxon>
        <taxon>Micromonosporales</taxon>
        <taxon>Micromonosporaceae</taxon>
        <taxon>Paractinoplanes</taxon>
    </lineage>
</organism>
<proteinExistence type="predicted"/>
<evidence type="ECO:0000259" key="1">
    <source>
        <dbReference type="Pfam" id="PF00535"/>
    </source>
</evidence>
<dbReference type="InterPro" id="IPR001173">
    <property type="entry name" value="Glyco_trans_2-like"/>
</dbReference>
<dbReference type="PANTHER" id="PTHR43685:SF2">
    <property type="entry name" value="GLYCOSYLTRANSFERASE 2-LIKE DOMAIN-CONTAINING PROTEIN"/>
    <property type="match status" value="1"/>
</dbReference>
<dbReference type="CDD" id="cd00761">
    <property type="entry name" value="Glyco_tranf_GTA_type"/>
    <property type="match status" value="1"/>
</dbReference>
<evidence type="ECO:0000313" key="2">
    <source>
        <dbReference type="EMBL" id="MFC7275127.1"/>
    </source>
</evidence>
<evidence type="ECO:0000313" key="3">
    <source>
        <dbReference type="Proteomes" id="UP001596548"/>
    </source>
</evidence>
<dbReference type="Pfam" id="PF00535">
    <property type="entry name" value="Glycos_transf_2"/>
    <property type="match status" value="1"/>
</dbReference>
<dbReference type="SUPFAM" id="SSF53448">
    <property type="entry name" value="Nucleotide-diphospho-sugar transferases"/>
    <property type="match status" value="1"/>
</dbReference>
<gene>
    <name evidence="2" type="ORF">ACFQS1_14125</name>
</gene>
<dbReference type="PANTHER" id="PTHR43685">
    <property type="entry name" value="GLYCOSYLTRANSFERASE"/>
    <property type="match status" value="1"/>
</dbReference>